<organism evidence="1 2">
    <name type="scientific">Porphyromonas endodontalis (strain ATCC 35406 / DSM 24491 / JCM 8526 / CCUG 16442 / BCRC 14492 / NCTC 13058 / HG 370)</name>
    <name type="common">Bacteroides endodontalis</name>
    <dbReference type="NCBI Taxonomy" id="553175"/>
    <lineage>
        <taxon>Bacteria</taxon>
        <taxon>Pseudomonadati</taxon>
        <taxon>Bacteroidota</taxon>
        <taxon>Bacteroidia</taxon>
        <taxon>Bacteroidales</taxon>
        <taxon>Porphyromonadaceae</taxon>
        <taxon>Porphyromonas</taxon>
    </lineage>
</organism>
<proteinExistence type="predicted"/>
<name>C3JC80_POREA</name>
<comment type="caution">
    <text evidence="1">The sequence shown here is derived from an EMBL/GenBank/DDBJ whole genome shotgun (WGS) entry which is preliminary data.</text>
</comment>
<dbReference type="Proteomes" id="UP000004295">
    <property type="component" value="Unassembled WGS sequence"/>
</dbReference>
<dbReference type="STRING" id="553175.POREN0001_0480"/>
<reference evidence="1 2" key="1">
    <citation type="submission" date="2009-04" db="EMBL/GenBank/DDBJ databases">
        <authorList>
            <person name="Sebastian Y."/>
            <person name="Madupu R."/>
            <person name="Durkin A.S."/>
            <person name="Torralba M."/>
            <person name="Methe B."/>
            <person name="Sutton G.G."/>
            <person name="Strausberg R.L."/>
            <person name="Nelson K.E."/>
        </authorList>
    </citation>
    <scope>NUCLEOTIDE SEQUENCE [LARGE SCALE GENOMIC DNA]</scope>
    <source>
        <strain evidence="2">ATCC 35406 / BCRC 14492 / JCM 8526 / NCTC 13058 / HG 370</strain>
    </source>
</reference>
<dbReference type="EMBL" id="ACNN01000029">
    <property type="protein sequence ID" value="EEN82223.1"/>
    <property type="molecule type" value="Genomic_DNA"/>
</dbReference>
<evidence type="ECO:0000313" key="1">
    <source>
        <dbReference type="EMBL" id="EEN82223.1"/>
    </source>
</evidence>
<evidence type="ECO:0000313" key="2">
    <source>
        <dbReference type="Proteomes" id="UP000004295"/>
    </source>
</evidence>
<gene>
    <name evidence="1" type="ORF">POREN0001_0480</name>
</gene>
<dbReference type="AlphaFoldDB" id="C3JC80"/>
<protein>
    <submittedName>
        <fullName evidence="1">Uncharacterized protein</fullName>
    </submittedName>
</protein>
<accession>C3JC80</accession>
<keyword evidence="2" id="KW-1185">Reference proteome</keyword>
<sequence length="44" mass="5387">MKSTSFDTYRNLYQERWGYEVERVESSQEWTEEDPSPKKFSFST</sequence>